<reference evidence="3" key="1">
    <citation type="journal article" date="2014" name="Int. J. Syst. Evol. Microbiol.">
        <title>Complete genome sequence of Corynebacterium casei LMG S-19264T (=DSM 44701T), isolated from a smear-ripened cheese.</title>
        <authorList>
            <consortium name="US DOE Joint Genome Institute (JGI-PGF)"/>
            <person name="Walter F."/>
            <person name="Albersmeier A."/>
            <person name="Kalinowski J."/>
            <person name="Ruckert C."/>
        </authorList>
    </citation>
    <scope>NUCLEOTIDE SEQUENCE</scope>
    <source>
        <strain evidence="3">JCM 4834</strain>
    </source>
</reference>
<protein>
    <submittedName>
        <fullName evidence="3">Uncharacterized protein</fullName>
    </submittedName>
</protein>
<evidence type="ECO:0000256" key="2">
    <source>
        <dbReference type="SAM" id="Phobius"/>
    </source>
</evidence>
<dbReference type="EMBL" id="BMVX01000008">
    <property type="protein sequence ID" value="GGZ64882.1"/>
    <property type="molecule type" value="Genomic_DNA"/>
</dbReference>
<evidence type="ECO:0000256" key="1">
    <source>
        <dbReference type="SAM" id="MobiDB-lite"/>
    </source>
</evidence>
<feature type="compositionally biased region" description="Basic and acidic residues" evidence="1">
    <location>
        <begin position="493"/>
        <end position="508"/>
    </location>
</feature>
<evidence type="ECO:0000313" key="4">
    <source>
        <dbReference type="Proteomes" id="UP000634660"/>
    </source>
</evidence>
<keyword evidence="2" id="KW-1133">Transmembrane helix</keyword>
<organism evidence="3 4">
    <name type="scientific">Streptomyces subrutilus</name>
    <dbReference type="NCBI Taxonomy" id="36818"/>
    <lineage>
        <taxon>Bacteria</taxon>
        <taxon>Bacillati</taxon>
        <taxon>Actinomycetota</taxon>
        <taxon>Actinomycetes</taxon>
        <taxon>Kitasatosporales</taxon>
        <taxon>Streptomycetaceae</taxon>
        <taxon>Streptomyces</taxon>
    </lineage>
</organism>
<sequence>MDGRTRVPATGAAEPLTHPGAAGRIGGNDVGGTLMGRALRWGIPIILAGLAVWYASYVTTIAVWELRKLLSWLAAPLLVAAFVGLVWLVVWLVRRRSGGGSGENAAVVLGCLGAALGVGITVWWLVYGAYLQDRAYMENVQIVSTPVPELTARAPYVVGKAQAAPHLGDVTGEISDITYLPDSDRFATLVERRGWLSGYEVGLVQDVPLGGSSRSQESCAFDVDVADARVGGWFTHNLGRKIADRRRWVRFDADDVYVTCSGGTPTVVVPLKRQTGWLVVTERPAGLALYDGRTGRLTLTTDTTAVPGPSYPLSLASRQREATAAVGSFADWWFERSGWDESEDGANAGNESEFTLRYRDAAGGSAYVTPLTPQGEASSVVAVSTLPTRHQGGDLAPMTVHRLSPTWSSPKALVALIKAEYRDVCCYNDDRVFEVVPTGGSTWTATVGSEQNIRYRVEGRGQIGGREATCLKAADGSLIRCAYAAPGSVEEQELQRREQEKQKPKEEAPGSPGQVGDLKAYTPEQLAELQRRLSEEVVRRLGAGQG</sequence>
<feature type="region of interest" description="Disordered" evidence="1">
    <location>
        <begin position="1"/>
        <end position="20"/>
    </location>
</feature>
<feature type="transmembrane region" description="Helical" evidence="2">
    <location>
        <begin position="105"/>
        <end position="126"/>
    </location>
</feature>
<keyword evidence="2" id="KW-0472">Membrane</keyword>
<reference evidence="3" key="2">
    <citation type="submission" date="2020-09" db="EMBL/GenBank/DDBJ databases">
        <authorList>
            <person name="Sun Q."/>
            <person name="Ohkuma M."/>
        </authorList>
    </citation>
    <scope>NUCLEOTIDE SEQUENCE</scope>
    <source>
        <strain evidence="3">JCM 4834</strain>
    </source>
</reference>
<feature type="transmembrane region" description="Helical" evidence="2">
    <location>
        <begin position="41"/>
        <end position="64"/>
    </location>
</feature>
<evidence type="ECO:0000313" key="3">
    <source>
        <dbReference type="EMBL" id="GGZ64882.1"/>
    </source>
</evidence>
<feature type="transmembrane region" description="Helical" evidence="2">
    <location>
        <begin position="70"/>
        <end position="93"/>
    </location>
</feature>
<dbReference type="Proteomes" id="UP000634660">
    <property type="component" value="Unassembled WGS sequence"/>
</dbReference>
<dbReference type="AlphaFoldDB" id="A0A918QR09"/>
<gene>
    <name evidence="3" type="ORF">GCM10010371_25710</name>
</gene>
<keyword evidence="2" id="KW-0812">Transmembrane</keyword>
<proteinExistence type="predicted"/>
<accession>A0A918QR09</accession>
<name>A0A918QR09_9ACTN</name>
<feature type="region of interest" description="Disordered" evidence="1">
    <location>
        <begin position="490"/>
        <end position="522"/>
    </location>
</feature>
<comment type="caution">
    <text evidence="3">The sequence shown here is derived from an EMBL/GenBank/DDBJ whole genome shotgun (WGS) entry which is preliminary data.</text>
</comment>